<gene>
    <name evidence="2" type="ORF">F4Y60_01155</name>
</gene>
<reference evidence="2" key="1">
    <citation type="submission" date="2019-09" db="EMBL/GenBank/DDBJ databases">
        <title>Characterisation of the sponge microbiome using genome-centric metagenomics.</title>
        <authorList>
            <person name="Engelberts J.P."/>
            <person name="Robbins S.J."/>
            <person name="De Goeij J.M."/>
            <person name="Aranda M."/>
            <person name="Bell S.C."/>
            <person name="Webster N.S."/>
        </authorList>
    </citation>
    <scope>NUCLEOTIDE SEQUENCE</scope>
    <source>
        <strain evidence="2">SB0664_bin_43</strain>
    </source>
</reference>
<sequence length="197" mass="22544">MTVRETDEVAALYEGVRRILDLDSEGRKIGDCQHGVYLFYDYDGEPIYVGQTKERLRVRIRRHLTNQRTDAVAMSVLDPFEVAEIEMWPFWAPCGDISATLDRAEFTVYQKALRESAFSVILNEGDIPEAELIALPPSVRGAILPADDRRTREHPDIRLARRARTIANLARVISERKVKVGIRRTLWAQAQRLVRVA</sequence>
<dbReference type="EMBL" id="VXRY01000049">
    <property type="protein sequence ID" value="MXY32704.1"/>
    <property type="molecule type" value="Genomic_DNA"/>
</dbReference>
<evidence type="ECO:0000259" key="1">
    <source>
        <dbReference type="PROSITE" id="PS50164"/>
    </source>
</evidence>
<dbReference type="PROSITE" id="PS50164">
    <property type="entry name" value="GIY_YIG"/>
    <property type="match status" value="1"/>
</dbReference>
<feature type="domain" description="GIY-YIG" evidence="1">
    <location>
        <begin position="32"/>
        <end position="120"/>
    </location>
</feature>
<name>A0A6B0XVJ1_9RHOB</name>
<protein>
    <submittedName>
        <fullName evidence="2">GIY-YIG nuclease family protein</fullName>
    </submittedName>
</protein>
<dbReference type="InterPro" id="IPR035901">
    <property type="entry name" value="GIY-YIG_endonuc_sf"/>
</dbReference>
<organism evidence="2">
    <name type="scientific">Boseongicola sp. SB0664_bin_43</name>
    <dbReference type="NCBI Taxonomy" id="2604844"/>
    <lineage>
        <taxon>Bacteria</taxon>
        <taxon>Pseudomonadati</taxon>
        <taxon>Pseudomonadota</taxon>
        <taxon>Alphaproteobacteria</taxon>
        <taxon>Rhodobacterales</taxon>
        <taxon>Paracoccaceae</taxon>
        <taxon>Boseongicola</taxon>
    </lineage>
</organism>
<accession>A0A6B0XVJ1</accession>
<dbReference type="InterPro" id="IPR000305">
    <property type="entry name" value="GIY-YIG_endonuc"/>
</dbReference>
<dbReference type="CDD" id="cd00719">
    <property type="entry name" value="GIY-YIG_SF"/>
    <property type="match status" value="1"/>
</dbReference>
<dbReference type="Pfam" id="PF01541">
    <property type="entry name" value="GIY-YIG"/>
    <property type="match status" value="1"/>
</dbReference>
<comment type="caution">
    <text evidence="2">The sequence shown here is derived from an EMBL/GenBank/DDBJ whole genome shotgun (WGS) entry which is preliminary data.</text>
</comment>
<dbReference type="SUPFAM" id="SSF82771">
    <property type="entry name" value="GIY-YIG endonuclease"/>
    <property type="match status" value="1"/>
</dbReference>
<evidence type="ECO:0000313" key="2">
    <source>
        <dbReference type="EMBL" id="MXY32704.1"/>
    </source>
</evidence>
<dbReference type="AlphaFoldDB" id="A0A6B0XVJ1"/>
<dbReference type="Gene3D" id="3.40.1440.10">
    <property type="entry name" value="GIY-YIG endonuclease"/>
    <property type="match status" value="1"/>
</dbReference>
<proteinExistence type="predicted"/>